<evidence type="ECO:0000313" key="8">
    <source>
        <dbReference type="EMBL" id="POY72731.1"/>
    </source>
</evidence>
<sequence length="580" mass="63712">MPFAATLTPEQKDTALHADDPALAPSMDMSDMENKKASSDIDVRHLESLKVSDDELVGSLTYNQLSLYEKKSVLINRELDHMNAASRGGLGRYQWCIFFLCGFGYFLDLCWAQVFGLVAGQIQQELDVPNNEIGNLSVLFSAGMTVGALFWGLAVDIIGRRWAFNLTCLISSVFGLIFAAPSNFGALCFLTFCIGLGVGGNIPIDATITLEFLPTNRRFLLCALSTFQPIGVVIASLIAWGLVPKYACDTALPSCKTGQTPCCGRSNNMGWRYTIICIGALTLFIFVARFVIFTFYESPKFLLAKGHDEEAIDVLNKIAAFNKQPAPTLTINDFRLLDKEYSETHSVHSDDPLHEGQKPLNTKELTKTRLQQLAGQFKHLKGLFANKRSIWTTVTLWIAYMALFWSFSTAGGYIPLILRQKGIDTEQTLNETYVGYIEIYTPGISATILGSFLMEIPRLGRRWAMVLSAALMGVSFFLYAPVSSFKAYTGISLLEYWAQSLYAALLYGITPEFFAAPYRGSGSGIASMLGRLAGTVAPRAAGTFFNPQSNSVLYMAGGAAFVSMIAIGCVPFETKGRHTF</sequence>
<dbReference type="InterPro" id="IPR020846">
    <property type="entry name" value="MFS_dom"/>
</dbReference>
<feature type="transmembrane region" description="Helical" evidence="6">
    <location>
        <begin position="219"/>
        <end position="243"/>
    </location>
</feature>
<evidence type="ECO:0000256" key="5">
    <source>
        <dbReference type="ARBA" id="ARBA00023136"/>
    </source>
</evidence>
<feature type="transmembrane region" description="Helical" evidence="6">
    <location>
        <begin position="95"/>
        <end position="116"/>
    </location>
</feature>
<gene>
    <name evidence="8" type="ORF">BMF94_4138</name>
</gene>
<organism evidence="8 9">
    <name type="scientific">Rhodotorula taiwanensis</name>
    <dbReference type="NCBI Taxonomy" id="741276"/>
    <lineage>
        <taxon>Eukaryota</taxon>
        <taxon>Fungi</taxon>
        <taxon>Dikarya</taxon>
        <taxon>Basidiomycota</taxon>
        <taxon>Pucciniomycotina</taxon>
        <taxon>Microbotryomycetes</taxon>
        <taxon>Sporidiobolales</taxon>
        <taxon>Sporidiobolaceae</taxon>
        <taxon>Rhodotorula</taxon>
    </lineage>
</organism>
<keyword evidence="9" id="KW-1185">Reference proteome</keyword>
<feature type="transmembrane region" description="Helical" evidence="6">
    <location>
        <begin position="136"/>
        <end position="155"/>
    </location>
</feature>
<dbReference type="Gene3D" id="1.20.1250.20">
    <property type="entry name" value="MFS general substrate transporter like domains"/>
    <property type="match status" value="1"/>
</dbReference>
<evidence type="ECO:0000256" key="6">
    <source>
        <dbReference type="SAM" id="Phobius"/>
    </source>
</evidence>
<dbReference type="GO" id="GO:0022857">
    <property type="term" value="F:transmembrane transporter activity"/>
    <property type="evidence" value="ECO:0007669"/>
    <property type="project" value="InterPro"/>
</dbReference>
<evidence type="ECO:0000256" key="2">
    <source>
        <dbReference type="ARBA" id="ARBA00022448"/>
    </source>
</evidence>
<accession>A0A2S5B7M9</accession>
<protein>
    <recommendedName>
        <fullName evidence="7">Major facilitator superfamily (MFS) profile domain-containing protein</fullName>
    </recommendedName>
</protein>
<dbReference type="InterPro" id="IPR011701">
    <property type="entry name" value="MFS"/>
</dbReference>
<feature type="transmembrane region" description="Helical" evidence="6">
    <location>
        <begin position="463"/>
        <end position="482"/>
    </location>
</feature>
<feature type="transmembrane region" description="Helical" evidence="6">
    <location>
        <begin position="273"/>
        <end position="296"/>
    </location>
</feature>
<feature type="transmembrane region" description="Helical" evidence="6">
    <location>
        <begin position="434"/>
        <end position="456"/>
    </location>
</feature>
<comment type="caution">
    <text evidence="8">The sequence shown here is derived from an EMBL/GenBank/DDBJ whole genome shotgun (WGS) entry which is preliminary data.</text>
</comment>
<dbReference type="PANTHER" id="PTHR23511:SF3">
    <property type="entry name" value="MAJOR FACILITATOR SUPERFAMILY (MFS) PROFILE DOMAIN-CONTAINING PROTEIN"/>
    <property type="match status" value="1"/>
</dbReference>
<feature type="transmembrane region" description="Helical" evidence="6">
    <location>
        <begin position="552"/>
        <end position="572"/>
    </location>
</feature>
<name>A0A2S5B7M9_9BASI</name>
<evidence type="ECO:0000313" key="9">
    <source>
        <dbReference type="Proteomes" id="UP000237144"/>
    </source>
</evidence>
<keyword evidence="2" id="KW-0813">Transport</keyword>
<evidence type="ECO:0000256" key="4">
    <source>
        <dbReference type="ARBA" id="ARBA00022989"/>
    </source>
</evidence>
<keyword evidence="4 6" id="KW-1133">Transmembrane helix</keyword>
<feature type="transmembrane region" description="Helical" evidence="6">
    <location>
        <begin position="184"/>
        <end position="207"/>
    </location>
</feature>
<feature type="transmembrane region" description="Helical" evidence="6">
    <location>
        <begin position="162"/>
        <end position="178"/>
    </location>
</feature>
<feature type="transmembrane region" description="Helical" evidence="6">
    <location>
        <begin position="390"/>
        <end position="414"/>
    </location>
</feature>
<dbReference type="AlphaFoldDB" id="A0A2S5B7M9"/>
<dbReference type="EMBL" id="PJQD01000047">
    <property type="protein sequence ID" value="POY72731.1"/>
    <property type="molecule type" value="Genomic_DNA"/>
</dbReference>
<comment type="subcellular location">
    <subcellularLocation>
        <location evidence="1">Membrane</location>
        <topology evidence="1">Multi-pass membrane protein</topology>
    </subcellularLocation>
</comment>
<dbReference type="SUPFAM" id="SSF103473">
    <property type="entry name" value="MFS general substrate transporter"/>
    <property type="match status" value="1"/>
</dbReference>
<dbReference type="GO" id="GO:0016020">
    <property type="term" value="C:membrane"/>
    <property type="evidence" value="ECO:0007669"/>
    <property type="project" value="UniProtKB-SubCell"/>
</dbReference>
<reference evidence="8 9" key="1">
    <citation type="journal article" date="2018" name="Front. Microbiol.">
        <title>Prospects for Fungal Bioremediation of Acidic Radioactive Waste Sites: Characterization and Genome Sequence of Rhodotorula taiwanensis MD1149.</title>
        <authorList>
            <person name="Tkavc R."/>
            <person name="Matrosova V.Y."/>
            <person name="Grichenko O.E."/>
            <person name="Gostincar C."/>
            <person name="Volpe R.P."/>
            <person name="Klimenkova P."/>
            <person name="Gaidamakova E.K."/>
            <person name="Zhou C.E."/>
            <person name="Stewart B.J."/>
            <person name="Lyman M.G."/>
            <person name="Malfatti S.A."/>
            <person name="Rubinfeld B."/>
            <person name="Courtot M."/>
            <person name="Singh J."/>
            <person name="Dalgard C.L."/>
            <person name="Hamilton T."/>
            <person name="Frey K.G."/>
            <person name="Gunde-Cimerman N."/>
            <person name="Dugan L."/>
            <person name="Daly M.J."/>
        </authorList>
    </citation>
    <scope>NUCLEOTIDE SEQUENCE [LARGE SCALE GENOMIC DNA]</scope>
    <source>
        <strain evidence="8 9">MD1149</strain>
    </source>
</reference>
<keyword evidence="5 6" id="KW-0472">Membrane</keyword>
<dbReference type="PANTHER" id="PTHR23511">
    <property type="entry name" value="SYNAPTIC VESICLE GLYCOPROTEIN 2"/>
    <property type="match status" value="1"/>
</dbReference>
<dbReference type="Proteomes" id="UP000237144">
    <property type="component" value="Unassembled WGS sequence"/>
</dbReference>
<dbReference type="CDD" id="cd17316">
    <property type="entry name" value="MFS_SV2_like"/>
    <property type="match status" value="1"/>
</dbReference>
<dbReference type="Pfam" id="PF07690">
    <property type="entry name" value="MFS_1"/>
    <property type="match status" value="1"/>
</dbReference>
<evidence type="ECO:0000256" key="1">
    <source>
        <dbReference type="ARBA" id="ARBA00004141"/>
    </source>
</evidence>
<evidence type="ECO:0000256" key="3">
    <source>
        <dbReference type="ARBA" id="ARBA00022692"/>
    </source>
</evidence>
<feature type="domain" description="Major facilitator superfamily (MFS) profile" evidence="7">
    <location>
        <begin position="97"/>
        <end position="575"/>
    </location>
</feature>
<dbReference type="OrthoDB" id="3936150at2759"/>
<dbReference type="InterPro" id="IPR036259">
    <property type="entry name" value="MFS_trans_sf"/>
</dbReference>
<evidence type="ECO:0000259" key="7">
    <source>
        <dbReference type="PROSITE" id="PS50850"/>
    </source>
</evidence>
<keyword evidence="3 6" id="KW-0812">Transmembrane</keyword>
<proteinExistence type="predicted"/>
<dbReference type="PROSITE" id="PS50850">
    <property type="entry name" value="MFS"/>
    <property type="match status" value="1"/>
</dbReference>